<keyword evidence="2" id="KW-1185">Reference proteome</keyword>
<evidence type="ECO:0000313" key="1">
    <source>
        <dbReference type="EMBL" id="KAK5044759.1"/>
    </source>
</evidence>
<dbReference type="EMBL" id="JAVRRD010000044">
    <property type="protein sequence ID" value="KAK5044759.1"/>
    <property type="molecule type" value="Genomic_DNA"/>
</dbReference>
<organism evidence="1 2">
    <name type="scientific">Exophiala bonariae</name>
    <dbReference type="NCBI Taxonomy" id="1690606"/>
    <lineage>
        <taxon>Eukaryota</taxon>
        <taxon>Fungi</taxon>
        <taxon>Dikarya</taxon>
        <taxon>Ascomycota</taxon>
        <taxon>Pezizomycotina</taxon>
        <taxon>Eurotiomycetes</taxon>
        <taxon>Chaetothyriomycetidae</taxon>
        <taxon>Chaetothyriales</taxon>
        <taxon>Herpotrichiellaceae</taxon>
        <taxon>Exophiala</taxon>
    </lineage>
</organism>
<dbReference type="AlphaFoldDB" id="A0AAV9MVY0"/>
<accession>A0AAV9MVY0</accession>
<reference evidence="1 2" key="1">
    <citation type="submission" date="2023-08" db="EMBL/GenBank/DDBJ databases">
        <title>Black Yeasts Isolated from many extreme environments.</title>
        <authorList>
            <person name="Coleine C."/>
            <person name="Stajich J.E."/>
            <person name="Selbmann L."/>
        </authorList>
    </citation>
    <scope>NUCLEOTIDE SEQUENCE [LARGE SCALE GENOMIC DNA]</scope>
    <source>
        <strain evidence="1 2">CCFEE 5792</strain>
    </source>
</reference>
<gene>
    <name evidence="1" type="ORF">LTR84_010533</name>
</gene>
<comment type="caution">
    <text evidence="1">The sequence shown here is derived from an EMBL/GenBank/DDBJ whole genome shotgun (WGS) entry which is preliminary data.</text>
</comment>
<dbReference type="RefSeq" id="XP_064700412.1">
    <property type="nucleotide sequence ID" value="XM_064854069.1"/>
</dbReference>
<evidence type="ECO:0000313" key="2">
    <source>
        <dbReference type="Proteomes" id="UP001358417"/>
    </source>
</evidence>
<dbReference type="Proteomes" id="UP001358417">
    <property type="component" value="Unassembled WGS sequence"/>
</dbReference>
<sequence length="72" mass="8300">MDFQVSQKLHSTHATASDSITTNSVLWLTLHYQDSMININDCDWEADQNVDRQFAIEIAFNAVDVENICFYD</sequence>
<dbReference type="GeneID" id="89978690"/>
<name>A0AAV9MVY0_9EURO</name>
<proteinExistence type="predicted"/>
<protein>
    <submittedName>
        <fullName evidence="1">Uncharacterized protein</fullName>
    </submittedName>
</protein>